<proteinExistence type="predicted"/>
<keyword evidence="2" id="KW-0472">Membrane</keyword>
<dbReference type="InterPro" id="IPR058441">
    <property type="entry name" value="DUF8128"/>
</dbReference>
<evidence type="ECO:0000259" key="3">
    <source>
        <dbReference type="Pfam" id="PF01935"/>
    </source>
</evidence>
<dbReference type="Gene3D" id="3.40.50.300">
    <property type="entry name" value="P-loop containing nucleotide triphosphate hydrolases"/>
    <property type="match status" value="2"/>
</dbReference>
<dbReference type="PANTHER" id="PTHR30121">
    <property type="entry name" value="UNCHARACTERIZED PROTEIN YJGR-RELATED"/>
    <property type="match status" value="1"/>
</dbReference>
<feature type="domain" description="DUF8128" evidence="4">
    <location>
        <begin position="17"/>
        <end position="158"/>
    </location>
</feature>
<dbReference type="SUPFAM" id="SSF52540">
    <property type="entry name" value="P-loop containing nucleoside triphosphate hydrolases"/>
    <property type="match status" value="1"/>
</dbReference>
<dbReference type="Pfam" id="PF01935">
    <property type="entry name" value="DUF87"/>
    <property type="match status" value="1"/>
</dbReference>
<name>A0A8J3IBT6_9CHLR</name>
<keyword evidence="2" id="KW-0812">Transmembrane</keyword>
<evidence type="ECO:0008006" key="7">
    <source>
        <dbReference type="Google" id="ProtNLM"/>
    </source>
</evidence>
<evidence type="ECO:0000313" key="5">
    <source>
        <dbReference type="EMBL" id="GHO49189.1"/>
    </source>
</evidence>
<dbReference type="EMBL" id="BNJF01000004">
    <property type="protein sequence ID" value="GHO49189.1"/>
    <property type="molecule type" value="Genomic_DNA"/>
</dbReference>
<dbReference type="Pfam" id="PF26449">
    <property type="entry name" value="DUF8128"/>
    <property type="match status" value="1"/>
</dbReference>
<comment type="caution">
    <text evidence="5">The sequence shown here is derived from an EMBL/GenBank/DDBJ whole genome shotgun (WGS) entry which is preliminary data.</text>
</comment>
<reference evidence="5" key="1">
    <citation type="submission" date="2020-10" db="EMBL/GenBank/DDBJ databases">
        <title>Taxonomic study of unclassified bacteria belonging to the class Ktedonobacteria.</title>
        <authorList>
            <person name="Yabe S."/>
            <person name="Wang C.M."/>
            <person name="Zheng Y."/>
            <person name="Sakai Y."/>
            <person name="Cavaletti L."/>
            <person name="Monciardini P."/>
            <person name="Donadio S."/>
        </authorList>
    </citation>
    <scope>NUCLEOTIDE SEQUENCE</scope>
    <source>
        <strain evidence="5">SOSP1-1</strain>
    </source>
</reference>
<dbReference type="InterPro" id="IPR027417">
    <property type="entry name" value="P-loop_NTPase"/>
</dbReference>
<dbReference type="PANTHER" id="PTHR30121:SF6">
    <property type="entry name" value="SLR6007 PROTEIN"/>
    <property type="match status" value="1"/>
</dbReference>
<evidence type="ECO:0000256" key="2">
    <source>
        <dbReference type="SAM" id="Phobius"/>
    </source>
</evidence>
<protein>
    <recommendedName>
        <fullName evidence="7">Helicase HerA central domain-containing protein</fullName>
    </recommendedName>
</protein>
<feature type="transmembrane region" description="Helical" evidence="2">
    <location>
        <begin position="173"/>
        <end position="192"/>
    </location>
</feature>
<feature type="compositionally biased region" description="Basic and acidic residues" evidence="1">
    <location>
        <begin position="873"/>
        <end position="883"/>
    </location>
</feature>
<feature type="domain" description="Helicase HerA central" evidence="3">
    <location>
        <begin position="421"/>
        <end position="469"/>
    </location>
</feature>
<dbReference type="Proteomes" id="UP000612362">
    <property type="component" value="Unassembled WGS sequence"/>
</dbReference>
<dbReference type="InterPro" id="IPR051162">
    <property type="entry name" value="T4SS_component"/>
</dbReference>
<accession>A0A8J3IBT6</accession>
<organism evidence="5 6">
    <name type="scientific">Ktedonospora formicarum</name>
    <dbReference type="NCBI Taxonomy" id="2778364"/>
    <lineage>
        <taxon>Bacteria</taxon>
        <taxon>Bacillati</taxon>
        <taxon>Chloroflexota</taxon>
        <taxon>Ktedonobacteria</taxon>
        <taxon>Ktedonobacterales</taxon>
        <taxon>Ktedonobacteraceae</taxon>
        <taxon>Ktedonospora</taxon>
    </lineage>
</organism>
<evidence type="ECO:0000256" key="1">
    <source>
        <dbReference type="SAM" id="MobiDB-lite"/>
    </source>
</evidence>
<feature type="region of interest" description="Disordered" evidence="1">
    <location>
        <begin position="832"/>
        <end position="915"/>
    </location>
</feature>
<sequence length="915" mass="103093">MTAAIQSFALDQRHPLALELVGEHQQRSFLIRATTQAALKHVESQLRARYPHVRIEPVAPHTDPFRLEKEEVASMLELKAGAASYLPLHTWSREGKLPSVASTDPMLGLLAALDDVPEQRRVISQLAFVPARAGWARSYQRKAVEHALEPERREQQHHLSTTRLAGNVPTTGTLFLMGSLLAVLLGITHYVQALPPWIQQPLRDLLHGHLSARSPLLIGGMLGLLLVLFTGFVLVDQFRRRFLQRPLYDMRLVASKTTYSAYHVRLRLYAIGPASSDTMAVNGNQSSYQDTQQDNMDLLQRLVAAYRQFHLEAGNYFVPVRATHWATMRCVRGLQWRRWSWGWWSDVARSSHLMSVESVADLWHLPDPFLLPHLAHLAYQRHRSLPLPLSLAHAASTGHQIGSSEHAGHVMPFHFPTSCRRHHMLICGKSGEGKSTLMEHLVHDAMQQGGLLVVDPHGDLVDHLLPLVPEQRIEDVVLIDLSETTYAVGLNPIDATMGKGRDKAIADLLRTLAHIWVNSWGPRMEISFEYGLRTLYEANKALLQQDVYTGASKQYTLLDVMPLLTDESFCHTLLEHISDPYLLRWWHTYYEPLPLAMQRERIDPVLSKVAKFESEIARRILGQGTSTVDFTACIRQEKIILVKLAKGVIGEDTARLLGATLLGLLQITLEEQAMLAEHDRRLLPIFIDEFQILQGVDWGGLAELRKYGAAFTLATQSPEFLREVDAHLLPLVLANVKHLAVFHGSAQDALLLAKELEVNEEDILHLDGHQCYLKLTYENQRQPTFSLALQRLPVGHPEHSERIRTYARTHLMHSISQIDKQLLESVARPLKSVPTRGQEALNRSAPTAKHSGEERGSLLDAHGTRLSSYRGRKNQEKRSKEAVKTANIEAMGWKETVGTQGQDTQQEESVHAPTN</sequence>
<evidence type="ECO:0000313" key="6">
    <source>
        <dbReference type="Proteomes" id="UP000612362"/>
    </source>
</evidence>
<gene>
    <name evidence="5" type="ORF">KSX_73520</name>
</gene>
<dbReference type="InterPro" id="IPR002789">
    <property type="entry name" value="HerA_central"/>
</dbReference>
<feature type="transmembrane region" description="Helical" evidence="2">
    <location>
        <begin position="212"/>
        <end position="235"/>
    </location>
</feature>
<keyword evidence="6" id="KW-1185">Reference proteome</keyword>
<keyword evidence="2" id="KW-1133">Transmembrane helix</keyword>
<dbReference type="AlphaFoldDB" id="A0A8J3IBT6"/>
<evidence type="ECO:0000259" key="4">
    <source>
        <dbReference type="Pfam" id="PF26449"/>
    </source>
</evidence>